<organism evidence="1 2">
    <name type="scientific">Daucus carota subsp. sativus</name>
    <name type="common">Carrot</name>
    <dbReference type="NCBI Taxonomy" id="79200"/>
    <lineage>
        <taxon>Eukaryota</taxon>
        <taxon>Viridiplantae</taxon>
        <taxon>Streptophyta</taxon>
        <taxon>Embryophyta</taxon>
        <taxon>Tracheophyta</taxon>
        <taxon>Spermatophyta</taxon>
        <taxon>Magnoliopsida</taxon>
        <taxon>eudicotyledons</taxon>
        <taxon>Gunneridae</taxon>
        <taxon>Pentapetalae</taxon>
        <taxon>asterids</taxon>
        <taxon>campanulids</taxon>
        <taxon>Apiales</taxon>
        <taxon>Apiaceae</taxon>
        <taxon>Apioideae</taxon>
        <taxon>Scandiceae</taxon>
        <taxon>Daucinae</taxon>
        <taxon>Daucus</taxon>
        <taxon>Daucus sect. Daucus</taxon>
    </lineage>
</organism>
<evidence type="ECO:0000313" key="1">
    <source>
        <dbReference type="EMBL" id="WOG81864.1"/>
    </source>
</evidence>
<sequence length="85" mass="9650">MSYIYLSLLNQTTYTTLLYRRKHLPPNHHLLSHLLVVLHLPPPPHLQFTIVNIPPTSGLQHHLAATSVPCYVFIEAKANQDTTTT</sequence>
<keyword evidence="2" id="KW-1185">Reference proteome</keyword>
<reference evidence="1" key="2">
    <citation type="submission" date="2022-03" db="EMBL/GenBank/DDBJ databases">
        <title>Draft title - Genomic analysis of global carrot germplasm unveils the trajectory of domestication and the origin of high carotenoid orange carrot.</title>
        <authorList>
            <person name="Iorizzo M."/>
            <person name="Ellison S."/>
            <person name="Senalik D."/>
            <person name="Macko-Podgorni A."/>
            <person name="Grzebelus D."/>
            <person name="Bostan H."/>
            <person name="Rolling W."/>
            <person name="Curaba J."/>
            <person name="Simon P."/>
        </authorList>
    </citation>
    <scope>NUCLEOTIDE SEQUENCE</scope>
    <source>
        <tissue evidence="1">Leaf</tissue>
    </source>
</reference>
<reference evidence="1" key="1">
    <citation type="journal article" date="2016" name="Nat. Genet.">
        <title>A high-quality carrot genome assembly provides new insights into carotenoid accumulation and asterid genome evolution.</title>
        <authorList>
            <person name="Iorizzo M."/>
            <person name="Ellison S."/>
            <person name="Senalik D."/>
            <person name="Zeng P."/>
            <person name="Satapoomin P."/>
            <person name="Huang J."/>
            <person name="Bowman M."/>
            <person name="Iovene M."/>
            <person name="Sanseverino W."/>
            <person name="Cavagnaro P."/>
            <person name="Yildiz M."/>
            <person name="Macko-Podgorni A."/>
            <person name="Moranska E."/>
            <person name="Grzebelus E."/>
            <person name="Grzebelus D."/>
            <person name="Ashrafi H."/>
            <person name="Zheng Z."/>
            <person name="Cheng S."/>
            <person name="Spooner D."/>
            <person name="Van Deynze A."/>
            <person name="Simon P."/>
        </authorList>
    </citation>
    <scope>NUCLEOTIDE SEQUENCE</scope>
    <source>
        <tissue evidence="1">Leaf</tissue>
    </source>
</reference>
<protein>
    <submittedName>
        <fullName evidence="1">Uncharacterized protein</fullName>
    </submittedName>
</protein>
<dbReference type="AlphaFoldDB" id="A0A175YAD1"/>
<dbReference type="EMBL" id="CP093343">
    <property type="protein sequence ID" value="WOG81864.1"/>
    <property type="molecule type" value="Genomic_DNA"/>
</dbReference>
<evidence type="ECO:0000313" key="2">
    <source>
        <dbReference type="Proteomes" id="UP000077755"/>
    </source>
</evidence>
<proteinExistence type="predicted"/>
<dbReference type="Proteomes" id="UP000077755">
    <property type="component" value="Chromosome 1"/>
</dbReference>
<accession>A0A175YAD1</accession>
<gene>
    <name evidence="1" type="ORF">DCAR_0101018</name>
</gene>
<name>A0A175YAD1_DAUCS</name>
<dbReference type="Gramene" id="KZM80151">
    <property type="protein sequence ID" value="KZM80151"/>
    <property type="gene ID" value="DCAR_000159"/>
</dbReference>